<dbReference type="RefSeq" id="WP_353542499.1">
    <property type="nucleotide sequence ID" value="NZ_BAABRN010000025.1"/>
</dbReference>
<dbReference type="EMBL" id="BAABRN010000025">
    <property type="protein sequence ID" value="GAA5502532.1"/>
    <property type="molecule type" value="Genomic_DNA"/>
</dbReference>
<dbReference type="Pfam" id="PF00011">
    <property type="entry name" value="HSP20"/>
    <property type="match status" value="1"/>
</dbReference>
<feature type="domain" description="SHSP" evidence="4">
    <location>
        <begin position="23"/>
        <end position="128"/>
    </location>
</feature>
<dbReference type="Gene3D" id="2.60.40.790">
    <property type="match status" value="1"/>
</dbReference>
<dbReference type="InterPro" id="IPR002068">
    <property type="entry name" value="A-crystallin/Hsp20_dom"/>
</dbReference>
<evidence type="ECO:0000256" key="2">
    <source>
        <dbReference type="RuleBase" id="RU003616"/>
    </source>
</evidence>
<feature type="compositionally biased region" description="Basic and acidic residues" evidence="3">
    <location>
        <begin position="68"/>
        <end position="78"/>
    </location>
</feature>
<proteinExistence type="inferred from homology"/>
<comment type="caution">
    <text evidence="5">The sequence shown here is derived from an EMBL/GenBank/DDBJ whole genome shotgun (WGS) entry which is preliminary data.</text>
</comment>
<evidence type="ECO:0000256" key="3">
    <source>
        <dbReference type="SAM" id="MobiDB-lite"/>
    </source>
</evidence>
<name>A0ABP9VBB8_9DEIO</name>
<comment type="similarity">
    <text evidence="1 2">Belongs to the small heat shock protein (HSP20) family.</text>
</comment>
<gene>
    <name evidence="5" type="ORF">Dxin01_02276</name>
</gene>
<dbReference type="PROSITE" id="PS01031">
    <property type="entry name" value="SHSP"/>
    <property type="match status" value="1"/>
</dbReference>
<evidence type="ECO:0000313" key="6">
    <source>
        <dbReference type="Proteomes" id="UP001458946"/>
    </source>
</evidence>
<sequence length="128" mass="13766">MDELVLGRLHQLMNIREGVESLTTPMPWTPAADWLDEGTHLVLLLDVPGVKPDSLALSEKGDSVTVSGERDTPEHLLSSERPQGGFSRTLSTPQAILPQTAQASLVGGVLTVRFEKMHPTIDVSSQAG</sequence>
<dbReference type="SUPFAM" id="SSF49764">
    <property type="entry name" value="HSP20-like chaperones"/>
    <property type="match status" value="1"/>
</dbReference>
<keyword evidence="6" id="KW-1185">Reference proteome</keyword>
<dbReference type="CDD" id="cd06464">
    <property type="entry name" value="ACD_sHsps-like"/>
    <property type="match status" value="1"/>
</dbReference>
<evidence type="ECO:0000256" key="1">
    <source>
        <dbReference type="PROSITE-ProRule" id="PRU00285"/>
    </source>
</evidence>
<feature type="region of interest" description="Disordered" evidence="3">
    <location>
        <begin position="56"/>
        <end position="90"/>
    </location>
</feature>
<evidence type="ECO:0000313" key="5">
    <source>
        <dbReference type="EMBL" id="GAA5502532.1"/>
    </source>
</evidence>
<reference evidence="5 6" key="1">
    <citation type="submission" date="2024-02" db="EMBL/GenBank/DDBJ databases">
        <title>Deinococcus xinjiangensis NBRC 107630.</title>
        <authorList>
            <person name="Ichikawa N."/>
            <person name="Katano-Makiyama Y."/>
            <person name="Hidaka K."/>
        </authorList>
    </citation>
    <scope>NUCLEOTIDE SEQUENCE [LARGE SCALE GENOMIC DNA]</scope>
    <source>
        <strain evidence="5 6">NBRC 107630</strain>
    </source>
</reference>
<evidence type="ECO:0000259" key="4">
    <source>
        <dbReference type="PROSITE" id="PS01031"/>
    </source>
</evidence>
<dbReference type="Proteomes" id="UP001458946">
    <property type="component" value="Unassembled WGS sequence"/>
</dbReference>
<dbReference type="InterPro" id="IPR008978">
    <property type="entry name" value="HSP20-like_chaperone"/>
</dbReference>
<protein>
    <recommendedName>
        <fullName evidence="4">SHSP domain-containing protein</fullName>
    </recommendedName>
</protein>
<organism evidence="5 6">
    <name type="scientific">Deinococcus xinjiangensis</name>
    <dbReference type="NCBI Taxonomy" id="457454"/>
    <lineage>
        <taxon>Bacteria</taxon>
        <taxon>Thermotogati</taxon>
        <taxon>Deinococcota</taxon>
        <taxon>Deinococci</taxon>
        <taxon>Deinococcales</taxon>
        <taxon>Deinococcaceae</taxon>
        <taxon>Deinococcus</taxon>
    </lineage>
</organism>
<accession>A0ABP9VBB8</accession>